<dbReference type="PROSITE" id="PS50190">
    <property type="entry name" value="SEC7"/>
    <property type="match status" value="1"/>
</dbReference>
<keyword evidence="4" id="KW-0597">Phosphoprotein</keyword>
<dbReference type="GO" id="GO:0032012">
    <property type="term" value="P:regulation of ARF protein signal transduction"/>
    <property type="evidence" value="ECO:0007669"/>
    <property type="project" value="InterPro"/>
</dbReference>
<evidence type="ECO:0000313" key="9">
    <source>
        <dbReference type="Proteomes" id="UP000677054"/>
    </source>
</evidence>
<feature type="region of interest" description="Disordered" evidence="6">
    <location>
        <begin position="120"/>
        <end position="145"/>
    </location>
</feature>
<feature type="compositionally biased region" description="Low complexity" evidence="6">
    <location>
        <begin position="340"/>
        <end position="352"/>
    </location>
</feature>
<feature type="domain" description="SEC7" evidence="7">
    <location>
        <begin position="384"/>
        <end position="578"/>
    </location>
</feature>
<evidence type="ECO:0000256" key="5">
    <source>
        <dbReference type="ARBA" id="ARBA00023054"/>
    </source>
</evidence>
<dbReference type="PROSITE" id="PS50096">
    <property type="entry name" value="IQ"/>
    <property type="match status" value="1"/>
</dbReference>
<dbReference type="CDD" id="cd13318">
    <property type="entry name" value="PH_IQSEC"/>
    <property type="match status" value="1"/>
</dbReference>
<dbReference type="PANTHER" id="PTHR10663">
    <property type="entry name" value="GUANYL-NUCLEOTIDE EXCHANGE FACTOR"/>
    <property type="match status" value="1"/>
</dbReference>
<dbReference type="SMART" id="SM00233">
    <property type="entry name" value="PH"/>
    <property type="match status" value="1"/>
</dbReference>
<dbReference type="InterPro" id="IPR011993">
    <property type="entry name" value="PH-like_dom_sf"/>
</dbReference>
<dbReference type="InterPro" id="IPR035999">
    <property type="entry name" value="Sec7_dom_sf"/>
</dbReference>
<dbReference type="FunFam" id="1.10.220.20:FF:000001">
    <property type="entry name" value="IQ motif and SEC7 domain-containing protein 1"/>
    <property type="match status" value="1"/>
</dbReference>
<dbReference type="FunFam" id="1.10.1000.11:FF:000009">
    <property type="entry name" value="IQ motif and SEC7 domain-containing protein"/>
    <property type="match status" value="1"/>
</dbReference>
<feature type="region of interest" description="Disordered" evidence="6">
    <location>
        <begin position="736"/>
        <end position="758"/>
    </location>
</feature>
<reference evidence="8" key="1">
    <citation type="submission" date="2020-11" db="EMBL/GenBank/DDBJ databases">
        <authorList>
            <person name="Tran Van P."/>
        </authorList>
    </citation>
    <scope>NUCLEOTIDE SEQUENCE</scope>
</reference>
<dbReference type="EMBL" id="CAJPEV010000947">
    <property type="protein sequence ID" value="CAG0889691.1"/>
    <property type="molecule type" value="Genomic_DNA"/>
</dbReference>
<comment type="subcellular location">
    <subcellularLocation>
        <location evidence="1">Cytoplasm</location>
    </subcellularLocation>
</comment>
<evidence type="ECO:0000256" key="3">
    <source>
        <dbReference type="ARBA" id="ARBA00022490"/>
    </source>
</evidence>
<evidence type="ECO:0000256" key="2">
    <source>
        <dbReference type="ARBA" id="ARBA00006248"/>
    </source>
</evidence>
<proteinExistence type="inferred from homology"/>
<evidence type="ECO:0000256" key="4">
    <source>
        <dbReference type="ARBA" id="ARBA00022553"/>
    </source>
</evidence>
<gene>
    <name evidence="8" type="ORF">DSTB1V02_LOCUS5626</name>
</gene>
<keyword evidence="3" id="KW-0963">Cytoplasm</keyword>
<keyword evidence="5" id="KW-0175">Coiled coil</keyword>
<dbReference type="Gene3D" id="2.30.29.30">
    <property type="entry name" value="Pleckstrin-homology domain (PH domain)/Phosphotyrosine-binding domain (PTB)"/>
    <property type="match status" value="1"/>
</dbReference>
<feature type="compositionally biased region" description="Basic and acidic residues" evidence="6">
    <location>
        <begin position="354"/>
        <end position="364"/>
    </location>
</feature>
<dbReference type="InterPro" id="IPR000904">
    <property type="entry name" value="Sec7_dom"/>
</dbReference>
<accession>A0A7R9A4B9</accession>
<dbReference type="GO" id="GO:0005737">
    <property type="term" value="C:cytoplasm"/>
    <property type="evidence" value="ECO:0007669"/>
    <property type="project" value="UniProtKB-SubCell"/>
</dbReference>
<sequence>MTPAAGWLMINKGESITCCRPRDHMPKKASASLIFSTRVRICFFSRHWGTCPVCRVPFNFPLNSLQPLLNQHVVLYPRTPCQASQVFQSAEVKYWGLGFLIGVQYLGVGGTVQGGKALESRENAKVKGERPNPIPNPKDGVADHGNGGIYRDRGSFRHMESFRDRKPPSDDILRRTRMQAAYELSQDLLDKQVEFLERKYGGGQRARVAALTIQRAFRRYMMLKRFTAITQQLKAEKRLSRQSWWLDKDRDKDKECTMERRGIPRSVSMREPGPGSHLLGPGSNPSFHLTVPVENHNSMPVMDEDPCNRSYWSEDHSKDESGDSQCYLRSGDTNSSFSPVANTTTVTVSVNADGTRRSPPDVPRRTSSLSDQRAALPLTRYPPSQISETLRKRQYRVGLNLFNKKPEKGITYLIQRGFLHGSPRAVSQFLLTRKGLSRQMIGEFLGNLQNPFNAAVLDCFGDEVDMVGLEVDVALRKFQTFFRLPGEAQKIERLMEVFAQRFTQCNPDYIGGRLRSPDTVFVLAFAIIMLNTDLHSPNIMPQKKMKLEDFIRNLRGIDDGEDIDPNMLKGIYERIKGGEFKPASDHVSQVLKVQQAIVGKRPNLALPHRRLVCYCRLYEVGDVHKRDRIGQHQREVFLFNDLLCITKIFQKKKNSATYSFRQSFTLSGLSVSLFSTQYYRYGLILSQKVDGKVLITLNARNEHDRSRFLEDLRESIHEMDEMESIRIQEELEKQRVVAATTSSSSSTNSSSGHNRDSGVEADVELAHPTNGNDERKKDLKRCTLSNSLLDIHDASSTERGLQRRGSFGSLDSGMSVSFQSTSTNNSTGSTTNNSTGSGDSSSPPGNKKQALHHQNSFLGGLFKRERKHSRGDLV</sequence>
<dbReference type="Proteomes" id="UP000677054">
    <property type="component" value="Unassembled WGS sequence"/>
</dbReference>
<dbReference type="InterPro" id="IPR033742">
    <property type="entry name" value="IQSEC_PH"/>
</dbReference>
<feature type="compositionally biased region" description="Basic and acidic residues" evidence="6">
    <location>
        <begin position="120"/>
        <end position="130"/>
    </location>
</feature>
<dbReference type="CDD" id="cd00171">
    <property type="entry name" value="Sec7"/>
    <property type="match status" value="1"/>
</dbReference>
<organism evidence="8">
    <name type="scientific">Darwinula stevensoni</name>
    <dbReference type="NCBI Taxonomy" id="69355"/>
    <lineage>
        <taxon>Eukaryota</taxon>
        <taxon>Metazoa</taxon>
        <taxon>Ecdysozoa</taxon>
        <taxon>Arthropoda</taxon>
        <taxon>Crustacea</taxon>
        <taxon>Oligostraca</taxon>
        <taxon>Ostracoda</taxon>
        <taxon>Podocopa</taxon>
        <taxon>Podocopida</taxon>
        <taxon>Darwinulocopina</taxon>
        <taxon>Darwinuloidea</taxon>
        <taxon>Darwinulidae</taxon>
        <taxon>Darwinula</taxon>
    </lineage>
</organism>
<dbReference type="GO" id="GO:0005085">
    <property type="term" value="F:guanyl-nucleotide exchange factor activity"/>
    <property type="evidence" value="ECO:0007669"/>
    <property type="project" value="InterPro"/>
</dbReference>
<dbReference type="GO" id="GO:0030036">
    <property type="term" value="P:actin cytoskeleton organization"/>
    <property type="evidence" value="ECO:0007669"/>
    <property type="project" value="TreeGrafter"/>
</dbReference>
<dbReference type="SUPFAM" id="SSF48425">
    <property type="entry name" value="Sec7 domain"/>
    <property type="match status" value="1"/>
</dbReference>
<feature type="compositionally biased region" description="Low complexity" evidence="6">
    <location>
        <begin position="820"/>
        <end position="846"/>
    </location>
</feature>
<evidence type="ECO:0000256" key="1">
    <source>
        <dbReference type="ARBA" id="ARBA00004496"/>
    </source>
</evidence>
<dbReference type="AlphaFoldDB" id="A0A7R9A4B9"/>
<dbReference type="InterPro" id="IPR001849">
    <property type="entry name" value="PH_domain"/>
</dbReference>
<dbReference type="Gene3D" id="1.10.1000.11">
    <property type="entry name" value="Arf Nucleotide-binding Site Opener,domain 2"/>
    <property type="match status" value="1"/>
</dbReference>
<dbReference type="SMART" id="SM00222">
    <property type="entry name" value="Sec7"/>
    <property type="match status" value="1"/>
</dbReference>
<dbReference type="PANTHER" id="PTHR10663:SF342">
    <property type="entry name" value="FI21420P1"/>
    <property type="match status" value="1"/>
</dbReference>
<dbReference type="Pfam" id="PF16453">
    <property type="entry name" value="IQ_SEC7_PH"/>
    <property type="match status" value="1"/>
</dbReference>
<dbReference type="OrthoDB" id="430364at2759"/>
<keyword evidence="9" id="KW-1185">Reference proteome</keyword>
<feature type="region of interest" description="Disordered" evidence="6">
    <location>
        <begin position="795"/>
        <end position="874"/>
    </location>
</feature>
<dbReference type="Gene3D" id="1.10.220.20">
    <property type="match status" value="1"/>
</dbReference>
<protein>
    <recommendedName>
        <fullName evidence="7">SEC7 domain-containing protein</fullName>
    </recommendedName>
</protein>
<evidence type="ECO:0000256" key="6">
    <source>
        <dbReference type="SAM" id="MobiDB-lite"/>
    </source>
</evidence>
<feature type="region of interest" description="Disordered" evidence="6">
    <location>
        <begin position="255"/>
        <end position="373"/>
    </location>
</feature>
<dbReference type="EMBL" id="LR900464">
    <property type="protein sequence ID" value="CAD7245759.1"/>
    <property type="molecule type" value="Genomic_DNA"/>
</dbReference>
<feature type="compositionally biased region" description="Basic and acidic residues" evidence="6">
    <location>
        <begin position="312"/>
        <end position="321"/>
    </location>
</feature>
<dbReference type="InterPro" id="IPR023394">
    <property type="entry name" value="Sec7_C_sf"/>
</dbReference>
<evidence type="ECO:0000313" key="8">
    <source>
        <dbReference type="EMBL" id="CAD7245759.1"/>
    </source>
</evidence>
<dbReference type="SUPFAM" id="SSF50729">
    <property type="entry name" value="PH domain-like"/>
    <property type="match status" value="1"/>
</dbReference>
<feature type="compositionally biased region" description="Low complexity" evidence="6">
    <location>
        <begin position="740"/>
        <end position="751"/>
    </location>
</feature>
<feature type="compositionally biased region" description="Basic residues" evidence="6">
    <location>
        <begin position="864"/>
        <end position="874"/>
    </location>
</feature>
<name>A0A7R9A4B9_9CRUS</name>
<evidence type="ECO:0000259" key="7">
    <source>
        <dbReference type="PROSITE" id="PS50190"/>
    </source>
</evidence>
<dbReference type="Pfam" id="PF01369">
    <property type="entry name" value="Sec7"/>
    <property type="match status" value="1"/>
</dbReference>
<comment type="similarity">
    <text evidence="2">Belongs to the BRAG family.</text>
</comment>
<feature type="compositionally biased region" description="Low complexity" evidence="6">
    <location>
        <begin position="272"/>
        <end position="286"/>
    </location>
</feature>